<dbReference type="AlphaFoldDB" id="A0A9E1GK36"/>
<evidence type="ECO:0000313" key="2">
    <source>
        <dbReference type="Proteomes" id="UP000811365"/>
    </source>
</evidence>
<name>A0A9E1GK36_9FIRM</name>
<gene>
    <name evidence="1" type="ORF">KH315_06450</name>
</gene>
<sequence>MSIQELLTGGGGLVILALTVIQVAPVKINPWSAIAKAIGRAINAEVLAELERTRIKLDNHIKTDDERAADMHRARILRFNQELIRQIPHTREEFIEVLTEIDRYQRFCREHPDYPNSRAVHAIANIGRVYDERLQKHDFL</sequence>
<accession>A0A9E1GK36</accession>
<dbReference type="Proteomes" id="UP000811365">
    <property type="component" value="Unassembled WGS sequence"/>
</dbReference>
<proteinExistence type="predicted"/>
<reference evidence="1" key="1">
    <citation type="submission" date="2021-02" db="EMBL/GenBank/DDBJ databases">
        <title>Infant gut strain persistence is associated with maternal origin, phylogeny, and functional potential including surface adhesion and iron acquisition.</title>
        <authorList>
            <person name="Lou Y.C."/>
        </authorList>
    </citation>
    <scope>NUCLEOTIDE SEQUENCE</scope>
    <source>
        <strain evidence="1">L2_039_000G1_dasL2_039_000G1_maxbin2.maxbin.077</strain>
    </source>
</reference>
<dbReference type="EMBL" id="JAGZYH010000019">
    <property type="protein sequence ID" value="MBS6621791.1"/>
    <property type="molecule type" value="Genomic_DNA"/>
</dbReference>
<organism evidence="1 2">
    <name type="scientific">Faecalibacterium prausnitzii</name>
    <dbReference type="NCBI Taxonomy" id="853"/>
    <lineage>
        <taxon>Bacteria</taxon>
        <taxon>Bacillati</taxon>
        <taxon>Bacillota</taxon>
        <taxon>Clostridia</taxon>
        <taxon>Eubacteriales</taxon>
        <taxon>Oscillospiraceae</taxon>
        <taxon>Faecalibacterium</taxon>
    </lineage>
</organism>
<evidence type="ECO:0000313" key="1">
    <source>
        <dbReference type="EMBL" id="MBS6621791.1"/>
    </source>
</evidence>
<protein>
    <submittedName>
        <fullName evidence="1">Uncharacterized protein</fullName>
    </submittedName>
</protein>
<comment type="caution">
    <text evidence="1">The sequence shown here is derived from an EMBL/GenBank/DDBJ whole genome shotgun (WGS) entry which is preliminary data.</text>
</comment>